<dbReference type="KEGG" id="fax:FUAX_49430"/>
<gene>
    <name evidence="2" type="ORF">FUAX_49430</name>
</gene>
<feature type="transmembrane region" description="Helical" evidence="1">
    <location>
        <begin position="59"/>
        <end position="81"/>
    </location>
</feature>
<keyword evidence="3" id="KW-1185">Reference proteome</keyword>
<dbReference type="NCBIfam" id="NF033634">
    <property type="entry name" value="SLATT_1"/>
    <property type="match status" value="1"/>
</dbReference>
<evidence type="ECO:0000256" key="1">
    <source>
        <dbReference type="SAM" id="Phobius"/>
    </source>
</evidence>
<evidence type="ECO:0000313" key="3">
    <source>
        <dbReference type="Proteomes" id="UP001348817"/>
    </source>
</evidence>
<dbReference type="InterPro" id="IPR025325">
    <property type="entry name" value="DUF4231"/>
</dbReference>
<keyword evidence="2" id="KW-0614">Plasmid</keyword>
<keyword evidence="1" id="KW-0472">Membrane</keyword>
<proteinExistence type="predicted"/>
<geneLocation type="plasmid" evidence="2 3">
    <name>pFA5</name>
</geneLocation>
<dbReference type="AlphaFoldDB" id="A0AAU9CU04"/>
<keyword evidence="1" id="KW-0812">Transmembrane</keyword>
<accession>A0AAU9CU04</accession>
<reference evidence="2 3" key="1">
    <citation type="submission" date="2021-12" db="EMBL/GenBank/DDBJ databases">
        <title>Genome sequencing of bacteria with rrn-lacking chromosome and rrn-plasmid.</title>
        <authorList>
            <person name="Anda M."/>
            <person name="Iwasaki W."/>
        </authorList>
    </citation>
    <scope>NUCLEOTIDE SEQUENCE [LARGE SCALE GENOMIC DNA]</scope>
    <source>
        <strain evidence="2 3">DSM 100852</strain>
        <plasmid evidence="2 3">pFA5</plasmid>
    </source>
</reference>
<evidence type="ECO:0008006" key="4">
    <source>
        <dbReference type="Google" id="ProtNLM"/>
    </source>
</evidence>
<dbReference type="Proteomes" id="UP001348817">
    <property type="component" value="Plasmid pFA5"/>
</dbReference>
<feature type="transmembrane region" description="Helical" evidence="1">
    <location>
        <begin position="34"/>
        <end position="53"/>
    </location>
</feature>
<sequence length="147" mass="17083">MNHITEEEYLTERLEDQLAWYEAKSSINKKRFRACQLTQLILAALITLSGVFHPLGMDWLSYLVPVLGSIIAILSGVLSLYKFQENWMEYRGVAELLKQEKYLFMAKCPPYNGPNPFVDFVENVEGMISKENKNWTYNHQEQTNNNA</sequence>
<dbReference type="RefSeq" id="WP_338395831.1">
    <property type="nucleotide sequence ID" value="NZ_AP025319.1"/>
</dbReference>
<name>A0AAU9CU04_9BACT</name>
<dbReference type="Pfam" id="PF14015">
    <property type="entry name" value="DUF4231"/>
    <property type="match status" value="1"/>
</dbReference>
<keyword evidence="1" id="KW-1133">Transmembrane helix</keyword>
<protein>
    <recommendedName>
        <fullName evidence="4">DUF4231 domain-containing protein</fullName>
    </recommendedName>
</protein>
<evidence type="ECO:0000313" key="2">
    <source>
        <dbReference type="EMBL" id="BDD12511.1"/>
    </source>
</evidence>
<dbReference type="EMBL" id="AP025319">
    <property type="protein sequence ID" value="BDD12511.1"/>
    <property type="molecule type" value="Genomic_DNA"/>
</dbReference>
<organism evidence="2 3">
    <name type="scientific">Fulvitalea axinellae</name>
    <dbReference type="NCBI Taxonomy" id="1182444"/>
    <lineage>
        <taxon>Bacteria</taxon>
        <taxon>Pseudomonadati</taxon>
        <taxon>Bacteroidota</taxon>
        <taxon>Cytophagia</taxon>
        <taxon>Cytophagales</taxon>
        <taxon>Persicobacteraceae</taxon>
        <taxon>Fulvitalea</taxon>
    </lineage>
</organism>